<dbReference type="GO" id="GO:0006269">
    <property type="term" value="P:DNA replication, synthesis of primer"/>
    <property type="evidence" value="ECO:0007669"/>
    <property type="project" value="InterPro"/>
</dbReference>
<organism evidence="2 3">
    <name type="scientific">Dipteronia dyeriana</name>
    <dbReference type="NCBI Taxonomy" id="168575"/>
    <lineage>
        <taxon>Eukaryota</taxon>
        <taxon>Viridiplantae</taxon>
        <taxon>Streptophyta</taxon>
        <taxon>Embryophyta</taxon>
        <taxon>Tracheophyta</taxon>
        <taxon>Spermatophyta</taxon>
        <taxon>Magnoliopsida</taxon>
        <taxon>eudicotyledons</taxon>
        <taxon>Gunneridae</taxon>
        <taxon>Pentapetalae</taxon>
        <taxon>rosids</taxon>
        <taxon>malvids</taxon>
        <taxon>Sapindales</taxon>
        <taxon>Sapindaceae</taxon>
        <taxon>Hippocastanoideae</taxon>
        <taxon>Acereae</taxon>
        <taxon>Dipteronia</taxon>
    </lineage>
</organism>
<dbReference type="Proteomes" id="UP001280121">
    <property type="component" value="Unassembled WGS sequence"/>
</dbReference>
<evidence type="ECO:0000256" key="1">
    <source>
        <dbReference type="ARBA" id="ARBA00009762"/>
    </source>
</evidence>
<gene>
    <name evidence="2" type="ORF">Ddye_016798</name>
</gene>
<comment type="similarity">
    <text evidence="1">Belongs to the eukaryotic-type primase small subunit family.</text>
</comment>
<dbReference type="InterPro" id="IPR002755">
    <property type="entry name" value="DNA_primase_S"/>
</dbReference>
<proteinExistence type="inferred from homology"/>
<feature type="non-terminal residue" evidence="2">
    <location>
        <position position="243"/>
    </location>
</feature>
<dbReference type="Gene3D" id="3.90.920.10">
    <property type="entry name" value="DNA primase, PRIM domain"/>
    <property type="match status" value="1"/>
</dbReference>
<evidence type="ECO:0000313" key="2">
    <source>
        <dbReference type="EMBL" id="KAK2649309.1"/>
    </source>
</evidence>
<evidence type="ECO:0008006" key="4">
    <source>
        <dbReference type="Google" id="ProtNLM"/>
    </source>
</evidence>
<comment type="caution">
    <text evidence="2">The sequence shown here is derived from an EMBL/GenBank/DDBJ whole genome shotgun (WGS) entry which is preliminary data.</text>
</comment>
<accession>A0AAD9U8C8</accession>
<keyword evidence="3" id="KW-1185">Reference proteome</keyword>
<protein>
    <recommendedName>
        <fullName evidence="4">DNA primase small subunit</fullName>
    </recommendedName>
</protein>
<evidence type="ECO:0000313" key="3">
    <source>
        <dbReference type="Proteomes" id="UP001280121"/>
    </source>
</evidence>
<dbReference type="EMBL" id="JANJYI010000005">
    <property type="protein sequence ID" value="KAK2649309.1"/>
    <property type="molecule type" value="Genomic_DNA"/>
</dbReference>
<sequence>LTNEQIGAIADYFRVKGNENSNKKVSLMGPLHPFLDSQRIFERNLLSSQNILSTKERYEKILSMIPDESVTSEFREKWQGRSSNSKEDINVHWWGHLKHMLQSGKQKAQGLRICVKEIVFSFTYPRLDMEFVSKHMNHLLKATFCVHPKTSRVCIPIDPENYEKFDPSAVLSEVFIGVKLPRQWSFLGGLRVCFVELPYFQMTVKPIFTHGLDVTELLGIAGSFGSANSATAGSLNNGRSISS</sequence>
<name>A0AAD9U8C8_9ROSI</name>
<reference evidence="2" key="1">
    <citation type="journal article" date="2023" name="Plant J.">
        <title>Genome sequences and population genomics provide insights into the demographic history, inbreeding, and mutation load of two 'living fossil' tree species of Dipteronia.</title>
        <authorList>
            <person name="Feng Y."/>
            <person name="Comes H.P."/>
            <person name="Chen J."/>
            <person name="Zhu S."/>
            <person name="Lu R."/>
            <person name="Zhang X."/>
            <person name="Li P."/>
            <person name="Qiu J."/>
            <person name="Olsen K.M."/>
            <person name="Qiu Y."/>
        </authorList>
    </citation>
    <scope>NUCLEOTIDE SEQUENCE</scope>
    <source>
        <strain evidence="2">KIB01</strain>
    </source>
</reference>
<dbReference type="AlphaFoldDB" id="A0AAD9U8C8"/>
<dbReference type="SUPFAM" id="SSF56747">
    <property type="entry name" value="Prim-pol domain"/>
    <property type="match status" value="1"/>
</dbReference>
<dbReference type="PANTHER" id="PTHR10536">
    <property type="entry name" value="DNA PRIMASE SMALL SUBUNIT"/>
    <property type="match status" value="1"/>
</dbReference>
<dbReference type="Pfam" id="PF01896">
    <property type="entry name" value="DNA_primase_S"/>
    <property type="match status" value="1"/>
</dbReference>
<dbReference type="GO" id="GO:0003899">
    <property type="term" value="F:DNA-directed RNA polymerase activity"/>
    <property type="evidence" value="ECO:0007669"/>
    <property type="project" value="InterPro"/>
</dbReference>